<proteinExistence type="predicted"/>
<evidence type="ECO:0000313" key="2">
    <source>
        <dbReference type="Proteomes" id="UP001362999"/>
    </source>
</evidence>
<name>A0AAV9ZPR3_9AGAR</name>
<accession>A0AAV9ZPR3</accession>
<sequence length="185" mass="21318">MVWVSCLKHQHTICWRTTGTERTHHHTFIIPNKHTSFWTQVFKFSRLEQLKSRTLSTKHGCSLPPHTYKQGNSSISFRHPATGSKDFGYIEAIWSQRLQGQLRTFVVVAPHTAVTETDAAKTPYASHPRFACFVCYSAPRFHRPQLVIEPSYIISHVAYRRRPKGTFGIEQAVTIFVDSLHRGRD</sequence>
<dbReference type="AlphaFoldDB" id="A0AAV9ZPR3"/>
<gene>
    <name evidence="1" type="ORF">R3P38DRAFT_2573208</name>
</gene>
<comment type="caution">
    <text evidence="1">The sequence shown here is derived from an EMBL/GenBank/DDBJ whole genome shotgun (WGS) entry which is preliminary data.</text>
</comment>
<dbReference type="Proteomes" id="UP001362999">
    <property type="component" value="Unassembled WGS sequence"/>
</dbReference>
<reference evidence="1 2" key="1">
    <citation type="journal article" date="2024" name="J Genomics">
        <title>Draft genome sequencing and assembly of Favolaschia claudopus CIRM-BRFM 2984 isolated from oak limbs.</title>
        <authorList>
            <person name="Navarro D."/>
            <person name="Drula E."/>
            <person name="Chaduli D."/>
            <person name="Cazenave R."/>
            <person name="Ahrendt S."/>
            <person name="Wang J."/>
            <person name="Lipzen A."/>
            <person name="Daum C."/>
            <person name="Barry K."/>
            <person name="Grigoriev I.V."/>
            <person name="Favel A."/>
            <person name="Rosso M.N."/>
            <person name="Martin F."/>
        </authorList>
    </citation>
    <scope>NUCLEOTIDE SEQUENCE [LARGE SCALE GENOMIC DNA]</scope>
    <source>
        <strain evidence="1 2">CIRM-BRFM 2984</strain>
    </source>
</reference>
<evidence type="ECO:0000313" key="1">
    <source>
        <dbReference type="EMBL" id="KAK6988494.1"/>
    </source>
</evidence>
<organism evidence="1 2">
    <name type="scientific">Favolaschia claudopus</name>
    <dbReference type="NCBI Taxonomy" id="2862362"/>
    <lineage>
        <taxon>Eukaryota</taxon>
        <taxon>Fungi</taxon>
        <taxon>Dikarya</taxon>
        <taxon>Basidiomycota</taxon>
        <taxon>Agaricomycotina</taxon>
        <taxon>Agaricomycetes</taxon>
        <taxon>Agaricomycetidae</taxon>
        <taxon>Agaricales</taxon>
        <taxon>Marasmiineae</taxon>
        <taxon>Mycenaceae</taxon>
        <taxon>Favolaschia</taxon>
    </lineage>
</organism>
<dbReference type="EMBL" id="JAWWNJ010000122">
    <property type="protein sequence ID" value="KAK6988494.1"/>
    <property type="molecule type" value="Genomic_DNA"/>
</dbReference>
<protein>
    <submittedName>
        <fullName evidence="1">Uncharacterized protein</fullName>
    </submittedName>
</protein>
<keyword evidence="2" id="KW-1185">Reference proteome</keyword>